<sequence>MASSRPRRERKAPERFGAFNQLSDSEEEAPLRPRPAAKRRRQALDAEDSDASGQEGSADEQMADSRSGSEDEGAESEGEAPPPKRQRGGGGGSKGKGKVAAAAAPSLKPYVPAPPAQPVPRSDFLATMHACPRLMEMFLEKDDGLRSVTLVARDAANLCTALCARGADAAELWRTLAYTAVDGQRYSAVTPVQEALAAVKAAVKADPARWQRITKTAAMKEFRLTDKDLGGMSYTTRRNPIFWNSAPTKMYTRLDCLVAAHKKHGSVQAIQAAATRSRATADKRKATLAGGEEARREEVEAALEAAGLSFKKYQRKKPVKAFVKRGVGTAAGVAAAFKREIDNAAAYAKRQAELLKRLQEEGLSLPWDASYYAILAGTSGQSVDDYVAGLKAAKAAKEARAQREASITAALQREGLSGFLHSVAVSEHIHMGAPSEAEALATCRQRQQEEQAAQERRQRITAWLAEQQMPAFYSYTVPAVRQFERGQCSEEEAQQACRQQQAVEQAQEQRRQEVSQLLEAQGMPADYTGYVPALRSYVQTGAGSQQEMLAAARAQHARDQRRTALVAALTAEGMAIHLASEPAARAFVSTGEGGQEAALAACRERHQQEVQIAARRSEVAARLPPGVTYEAYGYRCPEAAAYVQRGEGSAEVAVAAIVAYRAAQPPLQYGYDDEEEYFSDY</sequence>
<evidence type="ECO:0000313" key="6">
    <source>
        <dbReference type="Proteomes" id="UP000239899"/>
    </source>
</evidence>
<dbReference type="GO" id="GO:0005634">
    <property type="term" value="C:nucleus"/>
    <property type="evidence" value="ECO:0007669"/>
    <property type="project" value="UniProtKB-SubCell"/>
</dbReference>
<organism evidence="5 6">
    <name type="scientific">Chlorella sorokiniana</name>
    <name type="common">Freshwater green alga</name>
    <dbReference type="NCBI Taxonomy" id="3076"/>
    <lineage>
        <taxon>Eukaryota</taxon>
        <taxon>Viridiplantae</taxon>
        <taxon>Chlorophyta</taxon>
        <taxon>core chlorophytes</taxon>
        <taxon>Trebouxiophyceae</taxon>
        <taxon>Chlorellales</taxon>
        <taxon>Chlorellaceae</taxon>
        <taxon>Chlorella clade</taxon>
        <taxon>Chlorella</taxon>
    </lineage>
</organism>
<dbReference type="InterPro" id="IPR037129">
    <property type="entry name" value="XPA_sf"/>
</dbReference>
<dbReference type="EMBL" id="LHPG02000006">
    <property type="protein sequence ID" value="PRW57826.1"/>
    <property type="molecule type" value="Genomic_DNA"/>
</dbReference>
<dbReference type="InterPro" id="IPR009061">
    <property type="entry name" value="DNA-bd_dom_put_sf"/>
</dbReference>
<dbReference type="OrthoDB" id="2106979at2759"/>
<keyword evidence="6" id="KW-1185">Reference proteome</keyword>
<proteinExistence type="predicted"/>
<protein>
    <submittedName>
        <fullName evidence="5">Uncharacterized protein</fullName>
    </submittedName>
</protein>
<comment type="caution">
    <text evidence="5">The sequence shown here is derived from an EMBL/GenBank/DDBJ whole genome shotgun (WGS) entry which is preliminary data.</text>
</comment>
<dbReference type="SUPFAM" id="SSF46955">
    <property type="entry name" value="Putative DNA-binding domain"/>
    <property type="match status" value="1"/>
</dbReference>
<evidence type="ECO:0000256" key="2">
    <source>
        <dbReference type="ARBA" id="ARBA00022833"/>
    </source>
</evidence>
<evidence type="ECO:0000256" key="4">
    <source>
        <dbReference type="SAM" id="MobiDB-lite"/>
    </source>
</evidence>
<dbReference type="CDD" id="cd21075">
    <property type="entry name" value="DBD_XPA-like"/>
    <property type="match status" value="1"/>
</dbReference>
<keyword evidence="3" id="KW-0539">Nucleus</keyword>
<name>A0A2P6TUV8_CHLSO</name>
<gene>
    <name evidence="5" type="ORF">C2E21_3531</name>
</gene>
<accession>A0A2P6TUV8</accession>
<evidence type="ECO:0000256" key="1">
    <source>
        <dbReference type="ARBA" id="ARBA00004123"/>
    </source>
</evidence>
<dbReference type="Gene3D" id="3.90.530.10">
    <property type="entry name" value="XPA C-terminal domain"/>
    <property type="match status" value="1"/>
</dbReference>
<dbReference type="STRING" id="3076.A0A2P6TUV8"/>
<reference evidence="5 6" key="1">
    <citation type="journal article" date="2018" name="Plant J.">
        <title>Genome sequences of Chlorella sorokiniana UTEX 1602 and Micractinium conductrix SAG 241.80: implications to maltose excretion by a green alga.</title>
        <authorList>
            <person name="Arriola M.B."/>
            <person name="Velmurugan N."/>
            <person name="Zhang Y."/>
            <person name="Plunkett M.H."/>
            <person name="Hondzo H."/>
            <person name="Barney B.M."/>
        </authorList>
    </citation>
    <scope>NUCLEOTIDE SEQUENCE [LARGE SCALE GENOMIC DNA]</scope>
    <source>
        <strain evidence="6">UTEX 1602</strain>
    </source>
</reference>
<keyword evidence="2" id="KW-0862">Zinc</keyword>
<comment type="subcellular location">
    <subcellularLocation>
        <location evidence="1">Nucleus</location>
    </subcellularLocation>
</comment>
<evidence type="ECO:0000256" key="3">
    <source>
        <dbReference type="ARBA" id="ARBA00023242"/>
    </source>
</evidence>
<dbReference type="AlphaFoldDB" id="A0A2P6TUV8"/>
<evidence type="ECO:0000313" key="5">
    <source>
        <dbReference type="EMBL" id="PRW57826.1"/>
    </source>
</evidence>
<dbReference type="Proteomes" id="UP000239899">
    <property type="component" value="Unassembled WGS sequence"/>
</dbReference>
<feature type="compositionally biased region" description="Basic residues" evidence="4">
    <location>
        <begin position="1"/>
        <end position="10"/>
    </location>
</feature>
<feature type="region of interest" description="Disordered" evidence="4">
    <location>
        <begin position="1"/>
        <end position="101"/>
    </location>
</feature>